<evidence type="ECO:0000259" key="6">
    <source>
        <dbReference type="PROSITE" id="PS50076"/>
    </source>
</evidence>
<keyword evidence="8" id="KW-1185">Reference proteome</keyword>
<dbReference type="InterPro" id="IPR001623">
    <property type="entry name" value="DnaJ_domain"/>
</dbReference>
<keyword evidence="5" id="KW-0472">Membrane</keyword>
<accession>A0A939EYH2</accession>
<keyword evidence="2 3" id="KW-0802">TPR repeat</keyword>
<dbReference type="PANTHER" id="PTHR45188:SF2">
    <property type="entry name" value="DNAJ HOMOLOG SUBFAMILY C MEMBER 7"/>
    <property type="match status" value="1"/>
</dbReference>
<dbReference type="SUPFAM" id="SSF48452">
    <property type="entry name" value="TPR-like"/>
    <property type="match status" value="1"/>
</dbReference>
<dbReference type="Pfam" id="PF13432">
    <property type="entry name" value="TPR_16"/>
    <property type="match status" value="1"/>
</dbReference>
<reference evidence="7" key="1">
    <citation type="submission" date="2021-03" db="EMBL/GenBank/DDBJ databases">
        <authorList>
            <person name="Kim M.K."/>
        </authorList>
    </citation>
    <scope>NUCLEOTIDE SEQUENCE</scope>
    <source>
        <strain evidence="7">BT186</strain>
    </source>
</reference>
<dbReference type="Gene3D" id="1.25.40.10">
    <property type="entry name" value="Tetratricopeptide repeat domain"/>
    <property type="match status" value="2"/>
</dbReference>
<dbReference type="InterPro" id="IPR018253">
    <property type="entry name" value="DnaJ_domain_CS"/>
</dbReference>
<gene>
    <name evidence="7" type="ORF">J0X19_17585</name>
</gene>
<dbReference type="PANTHER" id="PTHR45188">
    <property type="entry name" value="DNAJ PROTEIN P58IPK HOMOLOG"/>
    <property type="match status" value="1"/>
</dbReference>
<dbReference type="Pfam" id="PF13181">
    <property type="entry name" value="TPR_8"/>
    <property type="match status" value="1"/>
</dbReference>
<feature type="region of interest" description="Disordered" evidence="4">
    <location>
        <begin position="90"/>
        <end position="109"/>
    </location>
</feature>
<name>A0A939EYH2_9BACT</name>
<feature type="domain" description="J" evidence="6">
    <location>
        <begin position="4"/>
        <end position="69"/>
    </location>
</feature>
<dbReference type="SUPFAM" id="SSF46565">
    <property type="entry name" value="Chaperone J-domain"/>
    <property type="match status" value="1"/>
</dbReference>
<evidence type="ECO:0000256" key="4">
    <source>
        <dbReference type="SAM" id="MobiDB-lite"/>
    </source>
</evidence>
<dbReference type="EMBL" id="JAFLQZ010000013">
    <property type="protein sequence ID" value="MBO0359778.1"/>
    <property type="molecule type" value="Genomic_DNA"/>
</dbReference>
<organism evidence="7 8">
    <name type="scientific">Hymenobacter telluris</name>
    <dbReference type="NCBI Taxonomy" id="2816474"/>
    <lineage>
        <taxon>Bacteria</taxon>
        <taxon>Pseudomonadati</taxon>
        <taxon>Bacteroidota</taxon>
        <taxon>Cytophagia</taxon>
        <taxon>Cytophagales</taxon>
        <taxon>Hymenobacteraceae</taxon>
        <taxon>Hymenobacter</taxon>
    </lineage>
</organism>
<comment type="caution">
    <text evidence="7">The sequence shown here is derived from an EMBL/GenBank/DDBJ whole genome shotgun (WGS) entry which is preliminary data.</text>
</comment>
<feature type="repeat" description="TPR" evidence="3">
    <location>
        <begin position="302"/>
        <end position="335"/>
    </location>
</feature>
<evidence type="ECO:0000256" key="3">
    <source>
        <dbReference type="PROSITE-ProRule" id="PRU00339"/>
    </source>
</evidence>
<dbReference type="Pfam" id="PF00226">
    <property type="entry name" value="DnaJ"/>
    <property type="match status" value="1"/>
</dbReference>
<dbReference type="InterPro" id="IPR011990">
    <property type="entry name" value="TPR-like_helical_dom_sf"/>
</dbReference>
<keyword evidence="5" id="KW-0812">Transmembrane</keyword>
<evidence type="ECO:0000313" key="7">
    <source>
        <dbReference type="EMBL" id="MBO0359778.1"/>
    </source>
</evidence>
<dbReference type="PROSITE" id="PS50076">
    <property type="entry name" value="DNAJ_2"/>
    <property type="match status" value="1"/>
</dbReference>
<evidence type="ECO:0000256" key="1">
    <source>
        <dbReference type="ARBA" id="ARBA00022737"/>
    </source>
</evidence>
<keyword evidence="5" id="KW-1133">Transmembrane helix</keyword>
<dbReference type="PROSITE" id="PS00636">
    <property type="entry name" value="DNAJ_1"/>
    <property type="match status" value="1"/>
</dbReference>
<dbReference type="RefSeq" id="WP_206985732.1">
    <property type="nucleotide sequence ID" value="NZ_JAFLQZ010000013.1"/>
</dbReference>
<proteinExistence type="predicted"/>
<dbReference type="InterPro" id="IPR019734">
    <property type="entry name" value="TPR_rpt"/>
</dbReference>
<dbReference type="CDD" id="cd06257">
    <property type="entry name" value="DnaJ"/>
    <property type="match status" value="1"/>
</dbReference>
<dbReference type="Proteomes" id="UP000664144">
    <property type="component" value="Unassembled WGS sequence"/>
</dbReference>
<keyword evidence="1" id="KW-0677">Repeat</keyword>
<dbReference type="SMART" id="SM00028">
    <property type="entry name" value="TPR"/>
    <property type="match status" value="4"/>
</dbReference>
<dbReference type="AlphaFoldDB" id="A0A939EYH2"/>
<feature type="transmembrane region" description="Helical" evidence="5">
    <location>
        <begin position="130"/>
        <end position="151"/>
    </location>
</feature>
<dbReference type="SMART" id="SM00271">
    <property type="entry name" value="DnaJ"/>
    <property type="match status" value="1"/>
</dbReference>
<evidence type="ECO:0000256" key="2">
    <source>
        <dbReference type="ARBA" id="ARBA00022803"/>
    </source>
</evidence>
<dbReference type="Gene3D" id="1.10.287.110">
    <property type="entry name" value="DnaJ domain"/>
    <property type="match status" value="1"/>
</dbReference>
<dbReference type="InterPro" id="IPR036869">
    <property type="entry name" value="J_dom_sf"/>
</dbReference>
<evidence type="ECO:0000313" key="8">
    <source>
        <dbReference type="Proteomes" id="UP000664144"/>
    </source>
</evidence>
<dbReference type="PRINTS" id="PR00625">
    <property type="entry name" value="JDOMAIN"/>
</dbReference>
<dbReference type="PROSITE" id="PS50005">
    <property type="entry name" value="TPR"/>
    <property type="match status" value="1"/>
</dbReference>
<protein>
    <submittedName>
        <fullName evidence="7">DnaJ domain-containing protein</fullName>
    </submittedName>
</protein>
<sequence length="393" mass="44703">MSQNHYQVLGVPATATALAIKLAYKKLAVQLHPDKHGGSPIYEERFKAVAVAYQILGDPARRAAYDYQLRQVEQRAAEAQRQQEYRPQGQHIYGVPMPPPAPLRTRRPAGSAERYYRNIPKQRRFTRRDYLLTFGFLAALLLFMGTVKVVMDHVTAVSNYEDGLRAYGRRKWETAHAYFTEALHFKPTYKEALKRRGEIEQLINRNYEQAGLDYTAALRETEQPADRATLLYRLGQCQTELGQIANAERNLSTAVTLDSTQSGAWLTRGAIRLFEQQQFEKAIHDFSVGLRQRTTTGKPVPVKYLTYRGLAYYKLDDLLQARQDYRQVLEASPSNGQVHFLLGRIAQREGNAPAACEFFQRALRLGYLYAAAAQQQNCPPHVAPPVIELSPEE</sequence>
<evidence type="ECO:0000256" key="5">
    <source>
        <dbReference type="SAM" id="Phobius"/>
    </source>
</evidence>